<evidence type="ECO:0000256" key="4">
    <source>
        <dbReference type="ARBA" id="ARBA00022448"/>
    </source>
</evidence>
<dbReference type="PANTHER" id="PTHR11058">
    <property type="entry name" value="NADH-UBIQUINONE OXIDOREDUCTASE CHAIN 3"/>
    <property type="match status" value="1"/>
</dbReference>
<evidence type="ECO:0000256" key="5">
    <source>
        <dbReference type="ARBA" id="ARBA00022692"/>
    </source>
</evidence>
<keyword evidence="9" id="KW-0249">Electron transport</keyword>
<dbReference type="Pfam" id="PF00507">
    <property type="entry name" value="Oxidored_q4"/>
    <property type="match status" value="1"/>
</dbReference>
<proteinExistence type="inferred from homology"/>
<evidence type="ECO:0000256" key="6">
    <source>
        <dbReference type="ARBA" id="ARBA00022989"/>
    </source>
</evidence>
<protein>
    <recommendedName>
        <fullName evidence="3 9">NADH-ubiquinone oxidoreductase chain 3</fullName>
        <ecNumber evidence="9">7.1.1.2</ecNumber>
    </recommendedName>
</protein>
<evidence type="ECO:0000256" key="7">
    <source>
        <dbReference type="ARBA" id="ARBA00023136"/>
    </source>
</evidence>
<keyword evidence="6 9" id="KW-1133">Transmembrane helix</keyword>
<sequence>MIALIIIPAIIPVILMVANFLLAKKSDFEREKPSPFECGFDPLCSARMPFSLHFFLMTVIFLIFDVELTLILPITQSLHTLMIIPMITLSLIFLIILILGLYLEWSQGALEWYF</sequence>
<dbReference type="EC" id="7.1.1.2" evidence="9"/>
<comment type="function">
    <text evidence="9">Core subunit of the mitochondrial membrane respiratory chain NADH dehydrogenase (Complex I) which catalyzes electron transfer from NADH through the respiratory chain, using ubiquinone as an electron acceptor. Essential for the catalytic activity of complex I.</text>
</comment>
<keyword evidence="9" id="KW-0830">Ubiquinone</keyword>
<geneLocation type="mitochondrion" evidence="10"/>
<keyword evidence="4 9" id="KW-0813">Transport</keyword>
<name>A0A5P9W7K4_9HEXA</name>
<dbReference type="AlphaFoldDB" id="A0A5P9W7K4"/>
<feature type="transmembrane region" description="Helical" evidence="9">
    <location>
        <begin position="54"/>
        <end position="75"/>
    </location>
</feature>
<evidence type="ECO:0000256" key="9">
    <source>
        <dbReference type="RuleBase" id="RU003640"/>
    </source>
</evidence>
<accession>A0A5P9W7K4</accession>
<keyword evidence="9 10" id="KW-0496">Mitochondrion</keyword>
<organism evidence="10">
    <name type="scientific">Tullbergia bisetosa</name>
    <dbReference type="NCBI Taxonomy" id="345630"/>
    <lineage>
        <taxon>Eukaryota</taxon>
        <taxon>Metazoa</taxon>
        <taxon>Ecdysozoa</taxon>
        <taxon>Arthropoda</taxon>
        <taxon>Hexapoda</taxon>
        <taxon>Collembola</taxon>
        <taxon>Poduromorpha</taxon>
        <taxon>Poduroidea</taxon>
        <taxon>Tullbergiidae</taxon>
        <taxon>Tullbergiinae</taxon>
        <taxon>Tullbergia</taxon>
    </lineage>
</organism>
<dbReference type="InterPro" id="IPR038430">
    <property type="entry name" value="NDAH_ubi_oxred_su3_sf"/>
</dbReference>
<evidence type="ECO:0000256" key="3">
    <source>
        <dbReference type="ARBA" id="ARBA00021007"/>
    </source>
</evidence>
<evidence type="ECO:0000256" key="2">
    <source>
        <dbReference type="ARBA" id="ARBA00008472"/>
    </source>
</evidence>
<evidence type="ECO:0000313" key="10">
    <source>
        <dbReference type="EMBL" id="QFX74512.1"/>
    </source>
</evidence>
<gene>
    <name evidence="10" type="primary">ND3</name>
</gene>
<keyword evidence="9" id="KW-0679">Respiratory chain</keyword>
<feature type="transmembrane region" description="Helical" evidence="9">
    <location>
        <begin position="81"/>
        <end position="103"/>
    </location>
</feature>
<dbReference type="Gene3D" id="1.20.58.1610">
    <property type="entry name" value="NADH:ubiquinone/plastoquinone oxidoreductase, chain 3"/>
    <property type="match status" value="1"/>
</dbReference>
<comment type="catalytic activity">
    <reaction evidence="8 9">
        <text>a ubiquinone + NADH + 5 H(+)(in) = a ubiquinol + NAD(+) + 4 H(+)(out)</text>
        <dbReference type="Rhea" id="RHEA:29091"/>
        <dbReference type="Rhea" id="RHEA-COMP:9565"/>
        <dbReference type="Rhea" id="RHEA-COMP:9566"/>
        <dbReference type="ChEBI" id="CHEBI:15378"/>
        <dbReference type="ChEBI" id="CHEBI:16389"/>
        <dbReference type="ChEBI" id="CHEBI:17976"/>
        <dbReference type="ChEBI" id="CHEBI:57540"/>
        <dbReference type="ChEBI" id="CHEBI:57945"/>
        <dbReference type="EC" id="7.1.1.2"/>
    </reaction>
</comment>
<dbReference type="EMBL" id="MK520870">
    <property type="protein sequence ID" value="QFX74512.1"/>
    <property type="molecule type" value="Genomic_DNA"/>
</dbReference>
<keyword evidence="9" id="KW-0520">NAD</keyword>
<keyword evidence="9" id="KW-1278">Translocase</keyword>
<reference evidence="10" key="1">
    <citation type="journal article" date="2019" name="Mitochondrial DNA Part B Resour">
        <title>The complete mitogenome of the springtail Tullbergia bisetosa: a subterranean springtail from the sub-Antarctic region.</title>
        <authorList>
            <person name="Jagatap H."/>
            <person name="Monsanto D.M."/>
            <person name="Jansen van Vuuren B."/>
            <person name="Janion-Scheepers C."/>
            <person name="Sekar S."/>
            <person name="Teske P.R."/>
            <person name="Emami-Khoyi A."/>
        </authorList>
    </citation>
    <scope>NUCLEOTIDE SEQUENCE</scope>
</reference>
<dbReference type="GO" id="GO:0031966">
    <property type="term" value="C:mitochondrial membrane"/>
    <property type="evidence" value="ECO:0007669"/>
    <property type="project" value="UniProtKB-SubCell"/>
</dbReference>
<dbReference type="GO" id="GO:0030964">
    <property type="term" value="C:NADH dehydrogenase complex"/>
    <property type="evidence" value="ECO:0007669"/>
    <property type="project" value="TreeGrafter"/>
</dbReference>
<dbReference type="InterPro" id="IPR000440">
    <property type="entry name" value="NADH_UbQ/plastoQ_OxRdtase_su3"/>
</dbReference>
<dbReference type="GO" id="GO:0008137">
    <property type="term" value="F:NADH dehydrogenase (ubiquinone) activity"/>
    <property type="evidence" value="ECO:0007669"/>
    <property type="project" value="UniProtKB-UniRule"/>
</dbReference>
<evidence type="ECO:0000256" key="8">
    <source>
        <dbReference type="ARBA" id="ARBA00049551"/>
    </source>
</evidence>
<keyword evidence="7 9" id="KW-0472">Membrane</keyword>
<evidence type="ECO:0000256" key="1">
    <source>
        <dbReference type="ARBA" id="ARBA00004370"/>
    </source>
</evidence>
<comment type="similarity">
    <text evidence="2 9">Belongs to the complex I subunit 3 family.</text>
</comment>
<dbReference type="PANTHER" id="PTHR11058:SF9">
    <property type="entry name" value="NADH-UBIQUINONE OXIDOREDUCTASE CHAIN 3"/>
    <property type="match status" value="1"/>
</dbReference>
<feature type="transmembrane region" description="Helical" evidence="9">
    <location>
        <begin position="6"/>
        <end position="23"/>
    </location>
</feature>
<keyword evidence="5 9" id="KW-0812">Transmembrane</keyword>
<comment type="subcellular location">
    <subcellularLocation>
        <location evidence="1">Membrane</location>
    </subcellularLocation>
    <subcellularLocation>
        <location evidence="9">Mitochondrion membrane</location>
        <topology evidence="9">Multi-pass membrane protein</topology>
    </subcellularLocation>
</comment>